<sequence>MEQLKLLPFVKCQEQLGLNVSSLSICLLFKKLKLIKEEKLDVLESITSEDLLVKKLVLKKLDNTYYKNNAKSKNKILLFFVI</sequence>
<dbReference type="Proteomes" id="UP000038055">
    <property type="component" value="Unassembled WGS sequence"/>
</dbReference>
<dbReference type="EMBL" id="CDOD01000005">
    <property type="protein sequence ID" value="CEN32983.1"/>
    <property type="molecule type" value="Genomic_DNA"/>
</dbReference>
<organism evidence="1 2">
    <name type="scientific">Capnocytophaga cynodegmi</name>
    <dbReference type="NCBI Taxonomy" id="28189"/>
    <lineage>
        <taxon>Bacteria</taxon>
        <taxon>Pseudomonadati</taxon>
        <taxon>Bacteroidota</taxon>
        <taxon>Flavobacteriia</taxon>
        <taxon>Flavobacteriales</taxon>
        <taxon>Flavobacteriaceae</taxon>
        <taxon>Capnocytophaga</taxon>
    </lineage>
</organism>
<protein>
    <submittedName>
        <fullName evidence="1">Uncharacterized protein</fullName>
    </submittedName>
</protein>
<keyword evidence="2" id="KW-1185">Reference proteome</keyword>
<gene>
    <name evidence="1" type="ORF">CCYN2B_130011</name>
</gene>
<evidence type="ECO:0000313" key="2">
    <source>
        <dbReference type="Proteomes" id="UP000038055"/>
    </source>
</evidence>
<evidence type="ECO:0000313" key="1">
    <source>
        <dbReference type="EMBL" id="CEN32983.1"/>
    </source>
</evidence>
<accession>A0A0B7H5S2</accession>
<dbReference type="AlphaFoldDB" id="A0A0B7H5S2"/>
<reference evidence="2" key="1">
    <citation type="submission" date="2015-01" db="EMBL/GenBank/DDBJ databases">
        <authorList>
            <person name="MANFREDI Pablo"/>
        </authorList>
    </citation>
    <scope>NUCLEOTIDE SEQUENCE [LARGE SCALE GENOMIC DNA]</scope>
    <source>
        <strain evidence="2">Ccyn2B</strain>
    </source>
</reference>
<name>A0A0B7H5S2_9FLAO</name>
<proteinExistence type="predicted"/>